<comment type="caution">
    <text evidence="2">The sequence shown here is derived from an EMBL/GenBank/DDBJ whole genome shotgun (WGS) entry which is preliminary data.</text>
</comment>
<accession>A0A5J9SYL2</accession>
<name>A0A5J9SYL2_9POAL</name>
<gene>
    <name evidence="2" type="ORF">EJB05_50380</name>
</gene>
<dbReference type="AlphaFoldDB" id="A0A5J9SYL2"/>
<dbReference type="EMBL" id="RWGY01000102">
    <property type="protein sequence ID" value="TVU04087.1"/>
    <property type="molecule type" value="Genomic_DNA"/>
</dbReference>
<evidence type="ECO:0000313" key="3">
    <source>
        <dbReference type="Proteomes" id="UP000324897"/>
    </source>
</evidence>
<organism evidence="2 3">
    <name type="scientific">Eragrostis curvula</name>
    <name type="common">weeping love grass</name>
    <dbReference type="NCBI Taxonomy" id="38414"/>
    <lineage>
        <taxon>Eukaryota</taxon>
        <taxon>Viridiplantae</taxon>
        <taxon>Streptophyta</taxon>
        <taxon>Embryophyta</taxon>
        <taxon>Tracheophyta</taxon>
        <taxon>Spermatophyta</taxon>
        <taxon>Magnoliopsida</taxon>
        <taxon>Liliopsida</taxon>
        <taxon>Poales</taxon>
        <taxon>Poaceae</taxon>
        <taxon>PACMAD clade</taxon>
        <taxon>Chloridoideae</taxon>
        <taxon>Eragrostideae</taxon>
        <taxon>Eragrostidinae</taxon>
        <taxon>Eragrostis</taxon>
    </lineage>
</organism>
<evidence type="ECO:0000256" key="1">
    <source>
        <dbReference type="SAM" id="MobiDB-lite"/>
    </source>
</evidence>
<feature type="region of interest" description="Disordered" evidence="1">
    <location>
        <begin position="1"/>
        <end position="20"/>
    </location>
</feature>
<dbReference type="Proteomes" id="UP000324897">
    <property type="component" value="Unassembled WGS sequence"/>
</dbReference>
<dbReference type="Gramene" id="TVU04087">
    <property type="protein sequence ID" value="TVU04087"/>
    <property type="gene ID" value="EJB05_50380"/>
</dbReference>
<protein>
    <submittedName>
        <fullName evidence="2">Uncharacterized protein</fullName>
    </submittedName>
</protein>
<proteinExistence type="predicted"/>
<keyword evidence="3" id="KW-1185">Reference proteome</keyword>
<feature type="compositionally biased region" description="Low complexity" evidence="1">
    <location>
        <begin position="1"/>
        <end position="15"/>
    </location>
</feature>
<feature type="non-terminal residue" evidence="2">
    <location>
        <position position="1"/>
    </location>
</feature>
<sequence length="109" mass="12106">MRLLSASPASTASPARPCSDPHLTSPVLASGLRCVAATSALPPVLFPVQPILYCNTMRLNLKKFKCLYQPFAHTTSGASELFHPVLQIVHQGICLYKRERVVWKNQDFR</sequence>
<evidence type="ECO:0000313" key="2">
    <source>
        <dbReference type="EMBL" id="TVU04087.1"/>
    </source>
</evidence>
<reference evidence="2 3" key="1">
    <citation type="journal article" date="2019" name="Sci. Rep.">
        <title>A high-quality genome of Eragrostis curvula grass provides insights into Poaceae evolution and supports new strategies to enhance forage quality.</title>
        <authorList>
            <person name="Carballo J."/>
            <person name="Santos B.A.C.M."/>
            <person name="Zappacosta D."/>
            <person name="Garbus I."/>
            <person name="Selva J.P."/>
            <person name="Gallo C.A."/>
            <person name="Diaz A."/>
            <person name="Albertini E."/>
            <person name="Caccamo M."/>
            <person name="Echenique V."/>
        </authorList>
    </citation>
    <scope>NUCLEOTIDE SEQUENCE [LARGE SCALE GENOMIC DNA]</scope>
    <source>
        <strain evidence="3">cv. Victoria</strain>
        <tissue evidence="2">Leaf</tissue>
    </source>
</reference>